<reference evidence="2" key="1">
    <citation type="submission" date="2016-10" db="EMBL/GenBank/DDBJ databases">
        <authorList>
            <person name="Varghese N."/>
            <person name="Submissions S."/>
        </authorList>
    </citation>
    <scope>NUCLEOTIDE SEQUENCE [LARGE SCALE GENOMIC DNA]</scope>
    <source>
        <strain evidence="2">B4,CECT 8067,JCM 17497</strain>
    </source>
</reference>
<evidence type="ECO:0008006" key="3">
    <source>
        <dbReference type="Google" id="ProtNLM"/>
    </source>
</evidence>
<evidence type="ECO:0000313" key="1">
    <source>
        <dbReference type="EMBL" id="SDJ91896.1"/>
    </source>
</evidence>
<dbReference type="OrthoDB" id="185205at2157"/>
<sequence>MDQSLFALPTERELSPAVRTKYEAYAAQGGLLGAFTYAAVVLETDDDGLAATLASIPTALFVTSSLHDDAIDEADDWIGNRKRRLNEHVTLGDLAFTNVLEAANSLPHEIDLSPVLETVRQIGRGQLGEEALEPSTATLEDAIARVDERGAVWADLAVSLIGAVDGYSNEQLERLRTATRNAMFVLTVVDDVEDLPEDVANGVASVPTALYDGDLSACDSPAAIADSFLASDAPRRLETLFDDRRAVLEAGVHDLGETMDRPNAAILDAVHRALAWYCESACSIPVAQSVPPARQREIHTQVAGDETARHRVAERVVADLPFSAADDSETVAAVDPETLAEAVADLPADPLADVLVALTHVATVADGVMSTSLEEALATLERRAASTI</sequence>
<keyword evidence="2" id="KW-1185">Reference proteome</keyword>
<dbReference type="AlphaFoldDB" id="A0A1G8XN89"/>
<dbReference type="Gene3D" id="1.10.600.10">
    <property type="entry name" value="Farnesyl Diphosphate Synthase"/>
    <property type="match status" value="1"/>
</dbReference>
<name>A0A1G8XN89_9EURY</name>
<accession>A0A1G8XN89</accession>
<proteinExistence type="predicted"/>
<dbReference type="RefSeq" id="WP_090304731.1">
    <property type="nucleotide sequence ID" value="NZ_FNFE01000002.1"/>
</dbReference>
<dbReference type="EMBL" id="FNFE01000002">
    <property type="protein sequence ID" value="SDJ91896.1"/>
    <property type="molecule type" value="Genomic_DNA"/>
</dbReference>
<protein>
    <recommendedName>
        <fullName evidence="3">Geranylgeranyl pyrophosphate synthase</fullName>
    </recommendedName>
</protein>
<gene>
    <name evidence="1" type="ORF">SAMN04515672_1829</name>
</gene>
<dbReference type="InterPro" id="IPR008949">
    <property type="entry name" value="Isoprenoid_synthase_dom_sf"/>
</dbReference>
<organism evidence="1 2">
    <name type="scientific">Natronorubrum texcoconense</name>
    <dbReference type="NCBI Taxonomy" id="1095776"/>
    <lineage>
        <taxon>Archaea</taxon>
        <taxon>Methanobacteriati</taxon>
        <taxon>Methanobacteriota</taxon>
        <taxon>Stenosarchaea group</taxon>
        <taxon>Halobacteria</taxon>
        <taxon>Halobacteriales</taxon>
        <taxon>Natrialbaceae</taxon>
        <taxon>Natronorubrum</taxon>
    </lineage>
</organism>
<dbReference type="Proteomes" id="UP000198882">
    <property type="component" value="Unassembled WGS sequence"/>
</dbReference>
<evidence type="ECO:0000313" key="2">
    <source>
        <dbReference type="Proteomes" id="UP000198882"/>
    </source>
</evidence>
<dbReference type="SUPFAM" id="SSF48576">
    <property type="entry name" value="Terpenoid synthases"/>
    <property type="match status" value="1"/>
</dbReference>
<dbReference type="STRING" id="1095776.SAMN04515672_1829"/>